<dbReference type="GO" id="GO:0016020">
    <property type="term" value="C:membrane"/>
    <property type="evidence" value="ECO:0007669"/>
    <property type="project" value="UniProtKB-SubCell"/>
</dbReference>
<feature type="transmembrane region" description="Helical" evidence="6">
    <location>
        <begin position="279"/>
        <end position="298"/>
    </location>
</feature>
<feature type="transmembrane region" description="Helical" evidence="6">
    <location>
        <begin position="171"/>
        <end position="192"/>
    </location>
</feature>
<keyword evidence="4 6" id="KW-0472">Membrane</keyword>
<dbReference type="AlphaFoldDB" id="A0A6G2BJQ9"/>
<name>A0A6G2BJQ9_9ACTN</name>
<dbReference type="Pfam" id="PF01794">
    <property type="entry name" value="Ferric_reduct"/>
    <property type="match status" value="1"/>
</dbReference>
<comment type="caution">
    <text evidence="8">The sequence shown here is derived from an EMBL/GenBank/DDBJ whole genome shotgun (WGS) entry which is preliminary data.</text>
</comment>
<dbReference type="InterPro" id="IPR013130">
    <property type="entry name" value="Fe3_Rdtase_TM_dom"/>
</dbReference>
<dbReference type="RefSeq" id="WP_155072811.1">
    <property type="nucleotide sequence ID" value="NZ_WIXO01000001.1"/>
</dbReference>
<proteinExistence type="predicted"/>
<feature type="transmembrane region" description="Helical" evidence="6">
    <location>
        <begin position="69"/>
        <end position="95"/>
    </location>
</feature>
<protein>
    <submittedName>
        <fullName evidence="8">Iron reductase</fullName>
    </submittedName>
</protein>
<evidence type="ECO:0000256" key="4">
    <source>
        <dbReference type="ARBA" id="ARBA00023136"/>
    </source>
</evidence>
<evidence type="ECO:0000259" key="7">
    <source>
        <dbReference type="Pfam" id="PF01794"/>
    </source>
</evidence>
<feature type="transmembrane region" description="Helical" evidence="6">
    <location>
        <begin position="31"/>
        <end position="49"/>
    </location>
</feature>
<sequence length="368" mass="40198">MVGSTPASVQRHRWFDWSELRADLRSAVPDATAALVVTAGIFVWLYARVSSGTSMTLQVMPDLADADRYWMYWLCQAFGWSGLLWAWLTIMLGLVRSSSRPGWLRVSVARIERWHRTTSLTTIGLMFAHAALFFAELVRADEDGRSWIGRLTTSFAEVFVPGVYSSGTGRIAILIGLLALYLTIPLGLAFYLRRTTGSRMWRALHRFIVVGYVLSVWHTLLYGTNVWYDGAFRTTVWLLQLPVAVLFLVRLLAPARRGERLRPRDAAGRPGAVSLVARLAGRVAVAATVVGLLVVAATGRDGGRTPGVSGAGLDVTRTQVWVGLVVLLVVLAVVVRRMSPTRSAPKPARAPDRDGSATSGADTGRGGH</sequence>
<gene>
    <name evidence="8" type="ORF">F0L17_25040</name>
</gene>
<keyword evidence="3 6" id="KW-1133">Transmembrane helix</keyword>
<organism evidence="8 9">
    <name type="scientific">Streptomyces taklimakanensis</name>
    <dbReference type="NCBI Taxonomy" id="2569853"/>
    <lineage>
        <taxon>Bacteria</taxon>
        <taxon>Bacillati</taxon>
        <taxon>Actinomycetota</taxon>
        <taxon>Actinomycetes</taxon>
        <taxon>Kitasatosporales</taxon>
        <taxon>Streptomycetaceae</taxon>
        <taxon>Streptomyces</taxon>
    </lineage>
</organism>
<evidence type="ECO:0000256" key="5">
    <source>
        <dbReference type="SAM" id="MobiDB-lite"/>
    </source>
</evidence>
<keyword evidence="2 6" id="KW-0812">Transmembrane</keyword>
<dbReference type="OrthoDB" id="4519123at2"/>
<dbReference type="EMBL" id="WIXO01000001">
    <property type="protein sequence ID" value="MTE22309.1"/>
    <property type="molecule type" value="Genomic_DNA"/>
</dbReference>
<evidence type="ECO:0000256" key="2">
    <source>
        <dbReference type="ARBA" id="ARBA00022692"/>
    </source>
</evidence>
<evidence type="ECO:0000313" key="9">
    <source>
        <dbReference type="Proteomes" id="UP000473014"/>
    </source>
</evidence>
<feature type="region of interest" description="Disordered" evidence="5">
    <location>
        <begin position="341"/>
        <end position="368"/>
    </location>
</feature>
<comment type="subcellular location">
    <subcellularLocation>
        <location evidence="1">Membrane</location>
        <topology evidence="1">Multi-pass membrane protein</topology>
    </subcellularLocation>
</comment>
<accession>A0A6G2BJQ9</accession>
<feature type="transmembrane region" description="Helical" evidence="6">
    <location>
        <begin position="318"/>
        <end position="335"/>
    </location>
</feature>
<dbReference type="Proteomes" id="UP000473014">
    <property type="component" value="Unassembled WGS sequence"/>
</dbReference>
<feature type="transmembrane region" description="Helical" evidence="6">
    <location>
        <begin position="204"/>
        <end position="223"/>
    </location>
</feature>
<evidence type="ECO:0000256" key="6">
    <source>
        <dbReference type="SAM" id="Phobius"/>
    </source>
</evidence>
<evidence type="ECO:0000256" key="1">
    <source>
        <dbReference type="ARBA" id="ARBA00004141"/>
    </source>
</evidence>
<keyword evidence="9" id="KW-1185">Reference proteome</keyword>
<feature type="domain" description="Ferric oxidoreductase" evidence="7">
    <location>
        <begin position="79"/>
        <end position="215"/>
    </location>
</feature>
<evidence type="ECO:0000313" key="8">
    <source>
        <dbReference type="EMBL" id="MTE22309.1"/>
    </source>
</evidence>
<evidence type="ECO:0000256" key="3">
    <source>
        <dbReference type="ARBA" id="ARBA00022989"/>
    </source>
</evidence>
<reference evidence="8 9" key="1">
    <citation type="submission" date="2019-11" db="EMBL/GenBank/DDBJ databases">
        <authorList>
            <person name="Yuan L."/>
        </authorList>
    </citation>
    <scope>NUCLEOTIDE SEQUENCE [LARGE SCALE GENOMIC DNA]</scope>
    <source>
        <strain evidence="8 9">TRM43335</strain>
    </source>
</reference>
<feature type="transmembrane region" description="Helical" evidence="6">
    <location>
        <begin position="235"/>
        <end position="253"/>
    </location>
</feature>